<feature type="chain" id="PRO_5003192168" evidence="1">
    <location>
        <begin position="20"/>
        <end position="224"/>
    </location>
</feature>
<dbReference type="InParanoid" id="E4ZV59"/>
<protein>
    <submittedName>
        <fullName evidence="2">Predicted protein</fullName>
    </submittedName>
</protein>
<dbReference type="Proteomes" id="UP000002668">
    <property type="component" value="Genome"/>
</dbReference>
<gene>
    <name evidence="2" type="ORF">LEMA_P026370.1</name>
</gene>
<name>E4ZV59_LEPMJ</name>
<evidence type="ECO:0000313" key="2">
    <source>
        <dbReference type="EMBL" id="CBX95485.1"/>
    </source>
</evidence>
<proteinExistence type="predicted"/>
<dbReference type="EMBL" id="FP929127">
    <property type="protein sequence ID" value="CBX95485.1"/>
    <property type="molecule type" value="Genomic_DNA"/>
</dbReference>
<dbReference type="OrthoDB" id="3800804at2759"/>
<dbReference type="OMA" id="AIAVFTW"/>
<dbReference type="GeneID" id="13288526"/>
<dbReference type="VEuPathDB" id="FungiDB:LEMA_P026370.1"/>
<evidence type="ECO:0000256" key="1">
    <source>
        <dbReference type="SAM" id="SignalP"/>
    </source>
</evidence>
<keyword evidence="1" id="KW-0732">Signal</keyword>
<feature type="signal peptide" evidence="1">
    <location>
        <begin position="1"/>
        <end position="19"/>
    </location>
</feature>
<evidence type="ECO:0000313" key="3">
    <source>
        <dbReference type="Proteomes" id="UP000002668"/>
    </source>
</evidence>
<keyword evidence="3" id="KW-1185">Reference proteome</keyword>
<organism evidence="3">
    <name type="scientific">Leptosphaeria maculans (strain JN3 / isolate v23.1.3 / race Av1-4-5-6-7-8)</name>
    <name type="common">Blackleg fungus</name>
    <name type="synonym">Phoma lingam</name>
    <dbReference type="NCBI Taxonomy" id="985895"/>
    <lineage>
        <taxon>Eukaryota</taxon>
        <taxon>Fungi</taxon>
        <taxon>Dikarya</taxon>
        <taxon>Ascomycota</taxon>
        <taxon>Pezizomycotina</taxon>
        <taxon>Dothideomycetes</taxon>
        <taxon>Pleosporomycetidae</taxon>
        <taxon>Pleosporales</taxon>
        <taxon>Pleosporineae</taxon>
        <taxon>Leptosphaeriaceae</taxon>
        <taxon>Plenodomus</taxon>
        <taxon>Plenodomus lingam/Leptosphaeria maculans species complex</taxon>
    </lineage>
</organism>
<sequence length="224" mass="22499">MKLLLILPALTASVYASLAQNELLGRAIDPANMNPTQLSVLSVLKTALASVSLPSTPLPSDAPEPEWFAKLPKDVKSLLPEFYPATPVVSVAAVDATPTAEFTALSVSTTSQAASASATATEAMDGESSPSTVSLVSVIDNNATSVSGTLAVSEITITKSLQHAPSITGTGSLFPSVNGTLTTGAPSASATTSAVSGGVRNTVGTEALAAVMWFAVGAGFCLFA</sequence>
<dbReference type="HOGENOM" id="CLU_1309994_0_0_1"/>
<dbReference type="eggNOG" id="ENOG502RWQ5">
    <property type="taxonomic scope" value="Eukaryota"/>
</dbReference>
<dbReference type="AlphaFoldDB" id="E4ZV59"/>
<reference evidence="3" key="1">
    <citation type="journal article" date="2011" name="Nat. Commun.">
        <title>Effector diversification within compartments of the Leptosphaeria maculans genome affected by Repeat-Induced Point mutations.</title>
        <authorList>
            <person name="Rouxel T."/>
            <person name="Grandaubert J."/>
            <person name="Hane J.K."/>
            <person name="Hoede C."/>
            <person name="van de Wouw A.P."/>
            <person name="Couloux A."/>
            <person name="Dominguez V."/>
            <person name="Anthouard V."/>
            <person name="Bally P."/>
            <person name="Bourras S."/>
            <person name="Cozijnsen A.J."/>
            <person name="Ciuffetti L.M."/>
            <person name="Degrave A."/>
            <person name="Dilmaghani A."/>
            <person name="Duret L."/>
            <person name="Fudal I."/>
            <person name="Goodwin S.B."/>
            <person name="Gout L."/>
            <person name="Glaser N."/>
            <person name="Linglin J."/>
            <person name="Kema G.H.J."/>
            <person name="Lapalu N."/>
            <person name="Lawrence C.B."/>
            <person name="May K."/>
            <person name="Meyer M."/>
            <person name="Ollivier B."/>
            <person name="Poulain J."/>
            <person name="Schoch C.L."/>
            <person name="Simon A."/>
            <person name="Spatafora J.W."/>
            <person name="Stachowiak A."/>
            <person name="Turgeon B.G."/>
            <person name="Tyler B.M."/>
            <person name="Vincent D."/>
            <person name="Weissenbach J."/>
            <person name="Amselem J."/>
            <person name="Quesneville H."/>
            <person name="Oliver R.P."/>
            <person name="Wincker P."/>
            <person name="Balesdent M.-H."/>
            <person name="Howlett B.J."/>
        </authorList>
    </citation>
    <scope>NUCLEOTIDE SEQUENCE [LARGE SCALE GENOMIC DNA]</scope>
    <source>
        <strain evidence="3">JN3 / isolate v23.1.3 / race Av1-4-5-6-7-8</strain>
    </source>
</reference>
<accession>E4ZV59</accession>